<name>A0A0F8ZNL1_9ZZZZ</name>
<reference evidence="2" key="1">
    <citation type="journal article" date="2015" name="Nature">
        <title>Complex archaea that bridge the gap between prokaryotes and eukaryotes.</title>
        <authorList>
            <person name="Spang A."/>
            <person name="Saw J.H."/>
            <person name="Jorgensen S.L."/>
            <person name="Zaremba-Niedzwiedzka K."/>
            <person name="Martijn J."/>
            <person name="Lind A.E."/>
            <person name="van Eijk R."/>
            <person name="Schleper C."/>
            <person name="Guy L."/>
            <person name="Ettema T.J."/>
        </authorList>
    </citation>
    <scope>NUCLEOTIDE SEQUENCE</scope>
</reference>
<proteinExistence type="predicted"/>
<feature type="non-terminal residue" evidence="2">
    <location>
        <position position="1"/>
    </location>
</feature>
<organism evidence="2">
    <name type="scientific">marine sediment metagenome</name>
    <dbReference type="NCBI Taxonomy" id="412755"/>
    <lineage>
        <taxon>unclassified sequences</taxon>
        <taxon>metagenomes</taxon>
        <taxon>ecological metagenomes</taxon>
    </lineage>
</organism>
<evidence type="ECO:0000313" key="2">
    <source>
        <dbReference type="EMBL" id="KKK95447.1"/>
    </source>
</evidence>
<comment type="caution">
    <text evidence="2">The sequence shown here is derived from an EMBL/GenBank/DDBJ whole genome shotgun (WGS) entry which is preliminary data.</text>
</comment>
<sequence length="144" mass="16422">AAELFPSLGGDHDAVELVQRQFFLQFLGRVLRAGFNPVPLEVAPLDQLDDLSRTAGGQQQDRRGAGGQRPSERPATTSDAKSREGEARRPDMARMQEVMKKLWGELPQRDREQMLQSPPEEFLPKYELLIEQYFRRLTEGNDEL</sequence>
<evidence type="ECO:0000256" key="1">
    <source>
        <dbReference type="SAM" id="MobiDB-lite"/>
    </source>
</evidence>
<dbReference type="EMBL" id="LAZR01046906">
    <property type="protein sequence ID" value="KKK95447.1"/>
    <property type="molecule type" value="Genomic_DNA"/>
</dbReference>
<feature type="compositionally biased region" description="Basic and acidic residues" evidence="1">
    <location>
        <begin position="80"/>
        <end position="96"/>
    </location>
</feature>
<protein>
    <submittedName>
        <fullName evidence="2">Uncharacterized protein</fullName>
    </submittedName>
</protein>
<accession>A0A0F8ZNL1</accession>
<feature type="region of interest" description="Disordered" evidence="1">
    <location>
        <begin position="44"/>
        <end position="96"/>
    </location>
</feature>
<gene>
    <name evidence="2" type="ORF">LCGC14_2672730</name>
</gene>
<dbReference type="AlphaFoldDB" id="A0A0F8ZNL1"/>